<gene>
    <name evidence="1" type="ORF">DPEC_G00243370</name>
</gene>
<sequence length="117" mass="13136">MRIPLTHHRNKPVRGTYISDAGGCWLRQRNACPHACPIAHPDLRAPAAAAASAHARRTAVFLPEQRTGCHRGAEERVKAQHLPSSRPNQLLSDMTTTSDECINLDRQYTQVEGDWMW</sequence>
<evidence type="ECO:0000313" key="2">
    <source>
        <dbReference type="Proteomes" id="UP001157502"/>
    </source>
</evidence>
<proteinExistence type="predicted"/>
<protein>
    <submittedName>
        <fullName evidence="1">Uncharacterized protein</fullName>
    </submittedName>
</protein>
<accession>A0ACC2FVA3</accession>
<comment type="caution">
    <text evidence="1">The sequence shown here is derived from an EMBL/GenBank/DDBJ whole genome shotgun (WGS) entry which is preliminary data.</text>
</comment>
<reference evidence="1" key="1">
    <citation type="submission" date="2021-05" db="EMBL/GenBank/DDBJ databases">
        <authorList>
            <person name="Pan Q."/>
            <person name="Jouanno E."/>
            <person name="Zahm M."/>
            <person name="Klopp C."/>
            <person name="Cabau C."/>
            <person name="Louis A."/>
            <person name="Berthelot C."/>
            <person name="Parey E."/>
            <person name="Roest Crollius H."/>
            <person name="Montfort J."/>
            <person name="Robinson-Rechavi M."/>
            <person name="Bouchez O."/>
            <person name="Lampietro C."/>
            <person name="Lopez Roques C."/>
            <person name="Donnadieu C."/>
            <person name="Postlethwait J."/>
            <person name="Bobe J."/>
            <person name="Dillon D."/>
            <person name="Chandos A."/>
            <person name="von Hippel F."/>
            <person name="Guiguen Y."/>
        </authorList>
    </citation>
    <scope>NUCLEOTIDE SEQUENCE</scope>
    <source>
        <strain evidence="1">YG-Jan2019</strain>
    </source>
</reference>
<name>A0ACC2FVA3_DALPE</name>
<evidence type="ECO:0000313" key="1">
    <source>
        <dbReference type="EMBL" id="KAJ7995324.1"/>
    </source>
</evidence>
<dbReference type="Proteomes" id="UP001157502">
    <property type="component" value="Chromosome 21"/>
</dbReference>
<organism evidence="1 2">
    <name type="scientific">Dallia pectoralis</name>
    <name type="common">Alaska blackfish</name>
    <dbReference type="NCBI Taxonomy" id="75939"/>
    <lineage>
        <taxon>Eukaryota</taxon>
        <taxon>Metazoa</taxon>
        <taxon>Chordata</taxon>
        <taxon>Craniata</taxon>
        <taxon>Vertebrata</taxon>
        <taxon>Euteleostomi</taxon>
        <taxon>Actinopterygii</taxon>
        <taxon>Neopterygii</taxon>
        <taxon>Teleostei</taxon>
        <taxon>Protacanthopterygii</taxon>
        <taxon>Esociformes</taxon>
        <taxon>Umbridae</taxon>
        <taxon>Dallia</taxon>
    </lineage>
</organism>
<dbReference type="EMBL" id="CM055748">
    <property type="protein sequence ID" value="KAJ7995324.1"/>
    <property type="molecule type" value="Genomic_DNA"/>
</dbReference>
<keyword evidence="2" id="KW-1185">Reference proteome</keyword>